<evidence type="ECO:0000256" key="6">
    <source>
        <dbReference type="SAM" id="Phobius"/>
    </source>
</evidence>
<evidence type="ECO:0000256" key="3">
    <source>
        <dbReference type="ARBA" id="ARBA00022833"/>
    </source>
</evidence>
<dbReference type="InterPro" id="IPR031248">
    <property type="entry name" value="RNF213"/>
</dbReference>
<dbReference type="GO" id="GO:0016887">
    <property type="term" value="F:ATP hydrolysis activity"/>
    <property type="evidence" value="ECO:0007669"/>
    <property type="project" value="InterPro"/>
</dbReference>
<dbReference type="OrthoDB" id="6142015at2759"/>
<dbReference type="Gene3D" id="3.30.40.10">
    <property type="entry name" value="Zinc/RING finger domain, C3HC4 (zinc finger)"/>
    <property type="match status" value="1"/>
</dbReference>
<keyword evidence="5" id="KW-0175">Coiled coil</keyword>
<evidence type="ECO:0000256" key="4">
    <source>
        <dbReference type="PROSITE-ProRule" id="PRU00146"/>
    </source>
</evidence>
<evidence type="ECO:0000313" key="8">
    <source>
        <dbReference type="EMBL" id="VDI71188.1"/>
    </source>
</evidence>
<proteinExistence type="predicted"/>
<evidence type="ECO:0000259" key="7">
    <source>
        <dbReference type="PROSITE" id="PS50016"/>
    </source>
</evidence>
<dbReference type="Pfam" id="PF00628">
    <property type="entry name" value="PHD"/>
    <property type="match status" value="1"/>
</dbReference>
<dbReference type="CDD" id="cd15489">
    <property type="entry name" value="PHD_SF"/>
    <property type="match status" value="1"/>
</dbReference>
<dbReference type="EMBL" id="UYJE01009198">
    <property type="protein sequence ID" value="VDI71188.1"/>
    <property type="molecule type" value="Genomic_DNA"/>
</dbReference>
<dbReference type="GO" id="GO:0004842">
    <property type="term" value="F:ubiquitin-protein transferase activity"/>
    <property type="evidence" value="ECO:0007669"/>
    <property type="project" value="InterPro"/>
</dbReference>
<evidence type="ECO:0000256" key="5">
    <source>
        <dbReference type="SAM" id="Coils"/>
    </source>
</evidence>
<feature type="domain" description="PHD-type" evidence="7">
    <location>
        <begin position="724"/>
        <end position="778"/>
    </location>
</feature>
<organism evidence="8 9">
    <name type="scientific">Mytilus galloprovincialis</name>
    <name type="common">Mediterranean mussel</name>
    <dbReference type="NCBI Taxonomy" id="29158"/>
    <lineage>
        <taxon>Eukaryota</taxon>
        <taxon>Metazoa</taxon>
        <taxon>Spiralia</taxon>
        <taxon>Lophotrochozoa</taxon>
        <taxon>Mollusca</taxon>
        <taxon>Bivalvia</taxon>
        <taxon>Autobranchia</taxon>
        <taxon>Pteriomorphia</taxon>
        <taxon>Mytilida</taxon>
        <taxon>Mytiloidea</taxon>
        <taxon>Mytilidae</taxon>
        <taxon>Mytilinae</taxon>
        <taxon>Mytilus</taxon>
    </lineage>
</organism>
<dbReference type="AlphaFoldDB" id="A0A8B6GZ44"/>
<dbReference type="InterPro" id="IPR013083">
    <property type="entry name" value="Znf_RING/FYVE/PHD"/>
</dbReference>
<reference evidence="8" key="1">
    <citation type="submission" date="2018-11" db="EMBL/GenBank/DDBJ databases">
        <authorList>
            <person name="Alioto T."/>
            <person name="Alioto T."/>
        </authorList>
    </citation>
    <scope>NUCLEOTIDE SEQUENCE</scope>
</reference>
<keyword evidence="6" id="KW-0812">Transmembrane</keyword>
<dbReference type="PANTHER" id="PTHR22605:SF16">
    <property type="entry name" value="E3 UBIQUITIN-PROTEIN LIGASE RNF213"/>
    <property type="match status" value="1"/>
</dbReference>
<feature type="coiled-coil region" evidence="5">
    <location>
        <begin position="866"/>
        <end position="928"/>
    </location>
</feature>
<keyword evidence="2 4" id="KW-0863">Zinc-finger</keyword>
<keyword evidence="1" id="KW-0479">Metal-binding</keyword>
<keyword evidence="9" id="KW-1185">Reference proteome</keyword>
<accession>A0A8B6GZ44</accession>
<dbReference type="PANTHER" id="PTHR22605">
    <property type="entry name" value="RZ-TYPE DOMAIN-CONTAINING PROTEIN"/>
    <property type="match status" value="1"/>
</dbReference>
<sequence>MLLIIYQADAALLETKLKEFSNTDIISLNALVQTRNLEHLKGVEHYKPVVIVFELSSEELEIVPKILTCCKGYLFLKIWEKKGLELEKKTGKLLPVNEIFEKVWQPAFELWRNLCNQLKTGDMLFSDFEKWFKEIAGNTNSLRKEFLYIESIENVENTNWIKDRLFQIEKHRDLKSCLYGAEAIMEVVTVYELKGNFTQIQDIIGLTGGADTSMRKLDNNLLATCSILGKVTKERAECLKAFIKCKPLVDWLTESMPAGLKELKVFVDLASISAGELPYEIAKVNCLHSATTGYAPLIFNLEKECDTKMFLEKCEVVWKELESNCKLPEKLVRTTQQLEWLQSVKKSHGSVEVTSLAQTEAINGKGIFQIGNLMKTGTLKSPELSDVIELFVPKEEGSEGEKKHYRYDQLHDLKSRLMLVAGKAERGKDDVDRFMWILDSVERLGRFYSKLVTEGCVLFSHWNVKFLCDRECIACAFINFGAEGDRQTLKGRVDEANKDVSDIIPQLARFLEQCHNKWLEYIDQTRDNYYCLNNFTIDQMVILQQELVKVGSDKEPSALIYPLLSAVKQGCTKEDLVKAMTASKADIDNASEERKTEMDTTDSDEILVDEEPEDLKVQKFIEEMASAGYSPLIAKEALKHVESDNVDEGSELDKIGDFSNMNKIMRDKICELLETDKIAQDFKSVTDSSNIVSNTDAASNITCDTISLPGRGRSIDMNLSINETEMCLVCDKHCADNAVLCDRCNAWSHYACENISLSDRKGLESGNNYYTCTSCRDLLTIDNIDRSEIQECNPSVNSTEDNSCPSIVKVLNARELGGKKNSRSKSVSTPKSIGNLPRRININRKCVDVAINTDICFSDTKILDNLPDKEKQLKAKERELVNKESALKVKERTLNDTSKKLAAAQSYIYTLEKKIEELEQSLILSERAKSMQNVLTVIVILKVTLTITLIVSSKFLNRGLIC</sequence>
<dbReference type="GO" id="GO:0008270">
    <property type="term" value="F:zinc ion binding"/>
    <property type="evidence" value="ECO:0007669"/>
    <property type="project" value="UniProtKB-KW"/>
</dbReference>
<dbReference type="InterPro" id="IPR019787">
    <property type="entry name" value="Znf_PHD-finger"/>
</dbReference>
<evidence type="ECO:0000313" key="9">
    <source>
        <dbReference type="Proteomes" id="UP000596742"/>
    </source>
</evidence>
<comment type="caution">
    <text evidence="8">The sequence shown here is derived from an EMBL/GenBank/DDBJ whole genome shotgun (WGS) entry which is preliminary data.</text>
</comment>
<keyword evidence="6" id="KW-1133">Transmembrane helix</keyword>
<gene>
    <name evidence="8" type="ORF">MGAL_10B038080</name>
</gene>
<dbReference type="PROSITE" id="PS50016">
    <property type="entry name" value="ZF_PHD_2"/>
    <property type="match status" value="1"/>
</dbReference>
<evidence type="ECO:0000256" key="1">
    <source>
        <dbReference type="ARBA" id="ARBA00022723"/>
    </source>
</evidence>
<keyword evidence="6" id="KW-0472">Membrane</keyword>
<name>A0A8B6GZ44_MYTGA</name>
<dbReference type="InterPro" id="IPR001965">
    <property type="entry name" value="Znf_PHD"/>
</dbReference>
<dbReference type="SMART" id="SM00249">
    <property type="entry name" value="PHD"/>
    <property type="match status" value="1"/>
</dbReference>
<protein>
    <recommendedName>
        <fullName evidence="7">PHD-type domain-containing protein</fullName>
    </recommendedName>
</protein>
<dbReference type="InterPro" id="IPR011011">
    <property type="entry name" value="Znf_FYVE_PHD"/>
</dbReference>
<evidence type="ECO:0000256" key="2">
    <source>
        <dbReference type="ARBA" id="ARBA00022771"/>
    </source>
</evidence>
<feature type="transmembrane region" description="Helical" evidence="6">
    <location>
        <begin position="934"/>
        <end position="956"/>
    </location>
</feature>
<dbReference type="Proteomes" id="UP000596742">
    <property type="component" value="Unassembled WGS sequence"/>
</dbReference>
<keyword evidence="3" id="KW-0862">Zinc</keyword>
<dbReference type="SUPFAM" id="SSF57903">
    <property type="entry name" value="FYVE/PHD zinc finger"/>
    <property type="match status" value="1"/>
</dbReference>